<keyword evidence="2 9" id="KW-0547">Nucleotide-binding</keyword>
<comment type="subunit">
    <text evidence="9">Homodimer. Forms a heterotetramer composed of two Mre11 subunits and two Rad50 subunits.</text>
</comment>
<dbReference type="EMBL" id="SUTE01000040">
    <property type="protein sequence ID" value="MBE6505147.1"/>
    <property type="molecule type" value="Genomic_DNA"/>
</dbReference>
<evidence type="ECO:0000256" key="3">
    <source>
        <dbReference type="ARBA" id="ARBA00022763"/>
    </source>
</evidence>
<comment type="domain">
    <text evidence="9">The two conserved Cys that bind zinc constitute the zinc-hook, which separates the large intramolecular coiled coil regions. The 2 Cys residues coordinate one molecule of zinc with the help of the 2 Cys residues of the zinc-hook of another Rad50 molecule, thereby forming a V-shaped homodimer.</text>
</comment>
<dbReference type="GO" id="GO:0005524">
    <property type="term" value="F:ATP binding"/>
    <property type="evidence" value="ECO:0007669"/>
    <property type="project" value="UniProtKB-UniRule"/>
</dbReference>
<dbReference type="Gene3D" id="3.40.50.300">
    <property type="entry name" value="P-loop containing nucleotide triphosphate hydrolases"/>
    <property type="match status" value="2"/>
</dbReference>
<protein>
    <recommendedName>
        <fullName evidence="9">DNA double-strand break repair Rad50 ATPase</fullName>
    </recommendedName>
</protein>
<comment type="caution">
    <text evidence="12">The sequence shown here is derived from an EMBL/GenBank/DDBJ whole genome shotgun (WGS) entry which is preliminary data.</text>
</comment>
<feature type="coiled-coil region" evidence="9">
    <location>
        <begin position="193"/>
        <end position="384"/>
    </location>
</feature>
<keyword evidence="5 9" id="KW-0862">Zinc</keyword>
<comment type="function">
    <text evidence="9">Part of the Rad50/Mre11 complex, which is involved in the early steps of DNA double-strand break (DSB) repair. The complex may facilitate opening of the processed DNA ends to aid in the recruitment of HerA and NurA. Rad50 controls the balance between DNA end bridging and DNA resection via ATP-dependent structural rearrangements of the Rad50/Mre11 complex.</text>
</comment>
<dbReference type="InterPro" id="IPR038729">
    <property type="entry name" value="Rad50/SbcC_AAA"/>
</dbReference>
<evidence type="ECO:0000259" key="11">
    <source>
        <dbReference type="PROSITE" id="PS51131"/>
    </source>
</evidence>
<dbReference type="InterPro" id="IPR022982">
    <property type="entry name" value="Rad50_ATPase_archaeal"/>
</dbReference>
<keyword evidence="7 9" id="KW-0175">Coiled coil</keyword>
<keyword evidence="1 9" id="KW-0479">Metal-binding</keyword>
<feature type="binding site" evidence="9">
    <location>
        <begin position="32"/>
        <end position="38"/>
    </location>
    <ligand>
        <name>ATP</name>
        <dbReference type="ChEBI" id="CHEBI:30616"/>
    </ligand>
</feature>
<feature type="binding site" evidence="9">
    <location>
        <position position="12"/>
    </location>
    <ligand>
        <name>ATP</name>
        <dbReference type="ChEBI" id="CHEBI:30616"/>
    </ligand>
</feature>
<gene>
    <name evidence="9" type="primary">rad50</name>
    <name evidence="12" type="ORF">E7Z73_05305</name>
</gene>
<dbReference type="SUPFAM" id="SSF52540">
    <property type="entry name" value="P-loop containing nucleoside triphosphate hydrolases"/>
    <property type="match status" value="1"/>
</dbReference>
<feature type="binding site" evidence="9">
    <location>
        <position position="138"/>
    </location>
    <ligand>
        <name>ATP</name>
        <dbReference type="ChEBI" id="CHEBI:30616"/>
    </ligand>
</feature>
<dbReference type="GO" id="GO:0006302">
    <property type="term" value="P:double-strand break repair"/>
    <property type="evidence" value="ECO:0007669"/>
    <property type="project" value="UniProtKB-UniRule"/>
</dbReference>
<evidence type="ECO:0000256" key="4">
    <source>
        <dbReference type="ARBA" id="ARBA00022801"/>
    </source>
</evidence>
<dbReference type="PANTHER" id="PTHR32114">
    <property type="entry name" value="ABC TRANSPORTER ABCH.3"/>
    <property type="match status" value="1"/>
</dbReference>
<dbReference type="InterPro" id="IPR013134">
    <property type="entry name" value="Zn_hook_RAD50"/>
</dbReference>
<name>A0A8T3VBN8_9EURY</name>
<evidence type="ECO:0000313" key="12">
    <source>
        <dbReference type="EMBL" id="MBE6505147.1"/>
    </source>
</evidence>
<comment type="cofactor">
    <cofactor evidence="9">
        <name>Zn(2+)</name>
        <dbReference type="ChEBI" id="CHEBI:29105"/>
    </cofactor>
    <text evidence="9">Binds 1 zinc ion per homodimer.</text>
</comment>
<sequence length="916" mass="106012">MIFKRLRLKNFKSYSNEVINFDKGITVIVGENGAGKSSIFEAISFALFKQHTAGKLGDLVRNNTDHMSVELDFVSRGKEYRIVRDKNKSKSVSRLLTKTSSDGEFMSLCSGEKEVSDNIQAILDMDANLFLNAIYVRQGEIAELVDKQPADKKRLIGKLLGLDSLETAWKNLAPLISEYENKLSEIKGKLYSKDALQEEYDQKTSELNEMKNRGHELESQIEEVKNLREEISESKRNMEREKEIYETQMNNLTNEKQTLEKLEKDKHTLQENLDKIREAEEEIERLEKYVSKLDVYLDFEKSVVSIQSLKESEMETEEKIDSIKEQKRLVHAKKQGYNDYLKCDEEITKLTNQKIDLEKELATITQLEKDKKKLLESIEADRNDIEKFFSLSKEKLLEFDFPQDDLVEVDNLKKLGETTNQFLEEISTKIDDLSNSISSKKEEIVAFKQAIAANEKPLEELSNVDNKCPVCQSDIDDAKKEELINQYTTEIEENNKAIKDNEEAIRLFTKNKDSFKEKESKVKKLSEDILEYKYKFSNLQKDLQRLSEIDEGLDSKEYIGNKLGELILEIARIKEDREKFKQDHDDYNQSKGALDVLGSQTEAEYKLKQIKNEIDVHVQNIKLAIDNDPHLSGDMDNIELKQRIDDLKEKNEEYNQLKGFVKNKNTISAQFDSVKEDIGVSNNQLEIIQNKIDASTYDKEKYEQITYRDEMYGRRYESFSNELSEIKGRARELINVHKSLAEKIKNNDRFQMEYDNISQYLVLLKDIRELYGKNGIQKELRNNSRPIIQKNTKEFFDDFNFNYSDLILDDDYNVTVRGPEGESSMSMVSGGEKIAIALALRLGITKSMAKGDLETILLDEPTIHLDDARRQELINLLKEMSLLPQMIIVTHENQLESAADNLIKVEKENGISNIVN</sequence>
<dbReference type="InterPro" id="IPR027417">
    <property type="entry name" value="P-loop_NTPase"/>
</dbReference>
<dbReference type="GO" id="GO:0008270">
    <property type="term" value="F:zinc ion binding"/>
    <property type="evidence" value="ECO:0007669"/>
    <property type="project" value="UniProtKB-UniRule"/>
</dbReference>
<keyword evidence="4 9" id="KW-0378">Hydrolase</keyword>
<keyword evidence="8 9" id="KW-0234">DNA repair</keyword>
<organism evidence="12 13">
    <name type="scientific">Methanobrevibacter millerae</name>
    <dbReference type="NCBI Taxonomy" id="230361"/>
    <lineage>
        <taxon>Archaea</taxon>
        <taxon>Methanobacteriati</taxon>
        <taxon>Methanobacteriota</taxon>
        <taxon>Methanomada group</taxon>
        <taxon>Methanobacteria</taxon>
        <taxon>Methanobacteriales</taxon>
        <taxon>Methanobacteriaceae</taxon>
        <taxon>Methanobrevibacter</taxon>
    </lineage>
</organism>
<evidence type="ECO:0000256" key="2">
    <source>
        <dbReference type="ARBA" id="ARBA00022741"/>
    </source>
</evidence>
<comment type="similarity">
    <text evidence="9">Belongs to the SMC family. RAD50 subfamily.</text>
</comment>
<dbReference type="PANTHER" id="PTHR32114:SF2">
    <property type="entry name" value="ABC TRANSPORTER ABCH.3"/>
    <property type="match status" value="1"/>
</dbReference>
<dbReference type="SUPFAM" id="SSF75712">
    <property type="entry name" value="Rad50 coiled-coil Zn hook"/>
    <property type="match status" value="1"/>
</dbReference>
<evidence type="ECO:0000256" key="9">
    <source>
        <dbReference type="HAMAP-Rule" id="MF_00449"/>
    </source>
</evidence>
<evidence type="ECO:0000256" key="5">
    <source>
        <dbReference type="ARBA" id="ARBA00022833"/>
    </source>
</evidence>
<evidence type="ECO:0000313" key="13">
    <source>
        <dbReference type="Proteomes" id="UP000762703"/>
    </source>
</evidence>
<reference evidence="12" key="1">
    <citation type="submission" date="2019-04" db="EMBL/GenBank/DDBJ databases">
        <title>Evolution of Biomass-Degrading Anaerobic Consortia Revealed by Metagenomics.</title>
        <authorList>
            <person name="Peng X."/>
        </authorList>
    </citation>
    <scope>NUCLEOTIDE SEQUENCE</scope>
    <source>
        <strain evidence="12">SIG12</strain>
    </source>
</reference>
<keyword evidence="3 9" id="KW-0227">DNA damage</keyword>
<accession>A0A8T3VBN8</accession>
<dbReference type="HAMAP" id="MF_00449">
    <property type="entry name" value="RAD50"/>
    <property type="match status" value="1"/>
</dbReference>
<evidence type="ECO:0000256" key="7">
    <source>
        <dbReference type="ARBA" id="ARBA00023054"/>
    </source>
</evidence>
<dbReference type="AlphaFoldDB" id="A0A8T3VBN8"/>
<keyword evidence="6 9" id="KW-0067">ATP-binding</keyword>
<evidence type="ECO:0000256" key="10">
    <source>
        <dbReference type="PROSITE-ProRule" id="PRU00471"/>
    </source>
</evidence>
<feature type="domain" description="Zinc-hook" evidence="11">
    <location>
        <begin position="423"/>
        <end position="520"/>
    </location>
</feature>
<feature type="coiled-coil region" evidence="9">
    <location>
        <begin position="563"/>
        <end position="664"/>
    </location>
</feature>
<evidence type="ECO:0000256" key="8">
    <source>
        <dbReference type="ARBA" id="ARBA00023204"/>
    </source>
</evidence>
<dbReference type="Pfam" id="PF04423">
    <property type="entry name" value="Rad50_zn_hook"/>
    <property type="match status" value="1"/>
</dbReference>
<evidence type="ECO:0000256" key="1">
    <source>
        <dbReference type="ARBA" id="ARBA00022723"/>
    </source>
</evidence>
<dbReference type="Proteomes" id="UP000762703">
    <property type="component" value="Unassembled WGS sequence"/>
</dbReference>
<dbReference type="Gene3D" id="1.10.287.510">
    <property type="entry name" value="Helix hairpin bin"/>
    <property type="match status" value="1"/>
</dbReference>
<dbReference type="PROSITE" id="PS51131">
    <property type="entry name" value="ZN_HOOK"/>
    <property type="match status" value="1"/>
</dbReference>
<feature type="binding site" evidence="9">
    <location>
        <begin position="827"/>
        <end position="832"/>
    </location>
    <ligand>
        <name>ATP</name>
        <dbReference type="ChEBI" id="CHEBI:30616"/>
    </ligand>
</feature>
<evidence type="ECO:0000256" key="6">
    <source>
        <dbReference type="ARBA" id="ARBA00022840"/>
    </source>
</evidence>
<proteinExistence type="inferred from homology"/>
<dbReference type="Pfam" id="PF13476">
    <property type="entry name" value="AAA_23"/>
    <property type="match status" value="1"/>
</dbReference>
<dbReference type="RefSeq" id="WP_303736791.1">
    <property type="nucleotide sequence ID" value="NZ_SUTE01000040.1"/>
</dbReference>
<dbReference type="GO" id="GO:0016887">
    <property type="term" value="F:ATP hydrolysis activity"/>
    <property type="evidence" value="ECO:0007669"/>
    <property type="project" value="UniProtKB-UniRule"/>
</dbReference>
<feature type="binding site" evidence="9 10">
    <location>
        <position position="471"/>
    </location>
    <ligand>
        <name>Zn(2+)</name>
        <dbReference type="ChEBI" id="CHEBI:29105"/>
    </ligand>
</feature>
<feature type="binding site" evidence="9 10">
    <location>
        <position position="468"/>
    </location>
    <ligand>
        <name>Zn(2+)</name>
        <dbReference type="ChEBI" id="CHEBI:29105"/>
    </ligand>
</feature>